<dbReference type="AlphaFoldDB" id="A0A2U2RMF1"/>
<evidence type="ECO:0000313" key="7">
    <source>
        <dbReference type="Proteomes" id="UP000245590"/>
    </source>
</evidence>
<feature type="region of interest" description="Disordered" evidence="4">
    <location>
        <begin position="136"/>
        <end position="206"/>
    </location>
</feature>
<dbReference type="OrthoDB" id="9805006at2"/>
<dbReference type="PANTHER" id="PTHR33867">
    <property type="entry name" value="RIBOSOME MATURATION FACTOR RIMP"/>
    <property type="match status" value="1"/>
</dbReference>
<evidence type="ECO:0000313" key="6">
    <source>
        <dbReference type="EMBL" id="PWH07049.1"/>
    </source>
</evidence>
<keyword evidence="7" id="KW-1185">Reference proteome</keyword>
<dbReference type="EMBL" id="QFKX01000002">
    <property type="protein sequence ID" value="PWH07049.1"/>
    <property type="molecule type" value="Genomic_DNA"/>
</dbReference>
<comment type="function">
    <text evidence="3">Required for maturation of 30S ribosomal subunits.</text>
</comment>
<evidence type="ECO:0000256" key="2">
    <source>
        <dbReference type="ARBA" id="ARBA00022517"/>
    </source>
</evidence>
<dbReference type="InterPro" id="IPR028989">
    <property type="entry name" value="RimP_N"/>
</dbReference>
<dbReference type="Gene3D" id="3.30.300.70">
    <property type="entry name" value="RimP-like superfamily, N-terminal"/>
    <property type="match status" value="1"/>
</dbReference>
<dbReference type="RefSeq" id="WP_109275645.1">
    <property type="nucleotide sequence ID" value="NZ_QFKX01000002.1"/>
</dbReference>
<gene>
    <name evidence="3" type="primary">rimP</name>
    <name evidence="6" type="ORF">DEO23_07400</name>
</gene>
<comment type="caution">
    <text evidence="6">The sequence shown here is derived from an EMBL/GenBank/DDBJ whole genome shotgun (WGS) entry which is preliminary data.</text>
</comment>
<dbReference type="Proteomes" id="UP000245590">
    <property type="component" value="Unassembled WGS sequence"/>
</dbReference>
<comment type="similarity">
    <text evidence="3">Belongs to the RimP family.</text>
</comment>
<dbReference type="HAMAP" id="MF_01077">
    <property type="entry name" value="RimP"/>
    <property type="match status" value="1"/>
</dbReference>
<organism evidence="6 7">
    <name type="scientific">Brachybacterium endophyticum</name>
    <dbReference type="NCBI Taxonomy" id="2182385"/>
    <lineage>
        <taxon>Bacteria</taxon>
        <taxon>Bacillati</taxon>
        <taxon>Actinomycetota</taxon>
        <taxon>Actinomycetes</taxon>
        <taxon>Micrococcales</taxon>
        <taxon>Dermabacteraceae</taxon>
        <taxon>Brachybacterium</taxon>
    </lineage>
</organism>
<protein>
    <recommendedName>
        <fullName evidence="3">Ribosome maturation factor RimP</fullName>
    </recommendedName>
</protein>
<reference evidence="6 7" key="1">
    <citation type="submission" date="2018-05" db="EMBL/GenBank/DDBJ databases">
        <title>Brachybacterium sp. M1HQ-2T, whole genome shotgun sequence.</title>
        <authorList>
            <person name="Tuo L."/>
        </authorList>
    </citation>
    <scope>NUCLEOTIDE SEQUENCE [LARGE SCALE GENOMIC DNA]</scope>
    <source>
        <strain evidence="6 7">M1HQ-2</strain>
    </source>
</reference>
<dbReference type="InterPro" id="IPR028998">
    <property type="entry name" value="RimP_C"/>
</dbReference>
<accession>A0A2U2RMF1</accession>
<dbReference type="InterPro" id="IPR003728">
    <property type="entry name" value="Ribosome_maturation_RimP"/>
</dbReference>
<sequence>MGTQETTEALRRAAEEVLSRHDLVVEGLDVRERQGTREVTLVVDLPEQRAGSVDLDTVADASRELSELLDGDESLLGAGASVLEVTTPGVDRPLTEPRHFRRSRGRVLALDLRDGSSVRARLLEVREDDSLALRPEAGVDDRGRPRKLPKGTPATLELPFDEVDKGTVEIEFNPPADLAELTGEGTAAPGGDRPERPSSAADDSER</sequence>
<dbReference type="GO" id="GO:0000028">
    <property type="term" value="P:ribosomal small subunit assembly"/>
    <property type="evidence" value="ECO:0007669"/>
    <property type="project" value="TreeGrafter"/>
</dbReference>
<dbReference type="GO" id="GO:0005829">
    <property type="term" value="C:cytosol"/>
    <property type="evidence" value="ECO:0007669"/>
    <property type="project" value="TreeGrafter"/>
</dbReference>
<dbReference type="CDD" id="cd01734">
    <property type="entry name" value="YlxS_C"/>
    <property type="match status" value="1"/>
</dbReference>
<feature type="domain" description="Ribosome maturation factor RimP N-terminal" evidence="5">
    <location>
        <begin position="15"/>
        <end position="91"/>
    </location>
</feature>
<evidence type="ECO:0000256" key="4">
    <source>
        <dbReference type="SAM" id="MobiDB-lite"/>
    </source>
</evidence>
<comment type="subcellular location">
    <subcellularLocation>
        <location evidence="3">Cytoplasm</location>
    </subcellularLocation>
</comment>
<proteinExistence type="inferred from homology"/>
<dbReference type="InterPro" id="IPR035956">
    <property type="entry name" value="RimP_N_sf"/>
</dbReference>
<keyword evidence="2 3" id="KW-0690">Ribosome biogenesis</keyword>
<dbReference type="SUPFAM" id="SSF75420">
    <property type="entry name" value="YhbC-like, N-terminal domain"/>
    <property type="match status" value="1"/>
</dbReference>
<keyword evidence="1 3" id="KW-0963">Cytoplasm</keyword>
<evidence type="ECO:0000256" key="3">
    <source>
        <dbReference type="HAMAP-Rule" id="MF_01077"/>
    </source>
</evidence>
<name>A0A2U2RMF1_9MICO</name>
<evidence type="ECO:0000259" key="5">
    <source>
        <dbReference type="Pfam" id="PF02576"/>
    </source>
</evidence>
<dbReference type="GO" id="GO:0006412">
    <property type="term" value="P:translation"/>
    <property type="evidence" value="ECO:0007669"/>
    <property type="project" value="TreeGrafter"/>
</dbReference>
<evidence type="ECO:0000256" key="1">
    <source>
        <dbReference type="ARBA" id="ARBA00022490"/>
    </source>
</evidence>
<dbReference type="PANTHER" id="PTHR33867:SF1">
    <property type="entry name" value="RIBOSOME MATURATION FACTOR RIMP"/>
    <property type="match status" value="1"/>
</dbReference>
<dbReference type="Pfam" id="PF02576">
    <property type="entry name" value="RimP_N"/>
    <property type="match status" value="1"/>
</dbReference>